<evidence type="ECO:0000259" key="2">
    <source>
        <dbReference type="SMART" id="SM00382"/>
    </source>
</evidence>
<evidence type="ECO:0000313" key="3">
    <source>
        <dbReference type="EMBL" id="UUP14970.1"/>
    </source>
</evidence>
<evidence type="ECO:0000256" key="1">
    <source>
        <dbReference type="SAM" id="MobiDB-lite"/>
    </source>
</evidence>
<sequence length="546" mass="57767">MSAEERRPEGNRDGAIEEVLTGSTSGSSLSVDGAAAVRIDYWDLHVLDVFTAPHSDVATMRAAHDEIYRRFENFAARFGNAALTQSAVPDDLYGLGRTDAAAATDRFADSLIPGTPHDEFDLEMLELLLNSRRWEEIEGRPYALPPFVTGETAVASEDNAGEIVAALTLARDIHDAGGHDAARSLVCDECVPHPALAVATLAATSLADLKALIASDGEALERLRRETEKRRGTTSLLDLIADSQKAVPMLEGVVPAEGVGVIAGPSGSGKTFLASHIAVGVAAGREGAVYAPGEGRRAFGSRIEAEAERRGVPLVALAEYMTIVHAMPDLFARDQGFSDLLKRAERDKPKIIVIDTLALASGEAIQDNAGHMSKVMGSAQMLADASGGVVVLVAHTGKRSERGIRGSSAIGAAADWILTLSRSGQRVTVSVDKLRDGADGGRFTYRSRPMGKSLVLDRISDTEPEPVDAEPVTSKAEPAQIPDRILAVLDGAELPLSTSQIAAGVNDDGGEEVALSTIRRHLAKLSETGEIQASGENRDRVYESAK</sequence>
<protein>
    <submittedName>
        <fullName evidence="3">AAA family ATPase</fullName>
    </submittedName>
</protein>
<dbReference type="Pfam" id="PF13481">
    <property type="entry name" value="AAA_25"/>
    <property type="match status" value="1"/>
</dbReference>
<feature type="domain" description="AAA+ ATPase" evidence="2">
    <location>
        <begin position="256"/>
        <end position="424"/>
    </location>
</feature>
<dbReference type="SUPFAM" id="SSF52540">
    <property type="entry name" value="P-loop containing nucleoside triphosphate hydrolases"/>
    <property type="match status" value="1"/>
</dbReference>
<organism evidence="3 4">
    <name type="scientific">Aeromicrobium wangtongii</name>
    <dbReference type="NCBI Taxonomy" id="2969247"/>
    <lineage>
        <taxon>Bacteria</taxon>
        <taxon>Bacillati</taxon>
        <taxon>Actinomycetota</taxon>
        <taxon>Actinomycetes</taxon>
        <taxon>Propionibacteriales</taxon>
        <taxon>Nocardioidaceae</taxon>
        <taxon>Aeromicrobium</taxon>
    </lineage>
</organism>
<dbReference type="InterPro" id="IPR003593">
    <property type="entry name" value="AAA+_ATPase"/>
</dbReference>
<feature type="compositionally biased region" description="Basic and acidic residues" evidence="1">
    <location>
        <begin position="1"/>
        <end position="15"/>
    </location>
</feature>
<dbReference type="RefSeq" id="WP_232398983.1">
    <property type="nucleotide sequence ID" value="NZ_CP102173.1"/>
</dbReference>
<feature type="region of interest" description="Disordered" evidence="1">
    <location>
        <begin position="1"/>
        <end position="28"/>
    </location>
</feature>
<keyword evidence="4" id="KW-1185">Reference proteome</keyword>
<evidence type="ECO:0000313" key="4">
    <source>
        <dbReference type="Proteomes" id="UP001316184"/>
    </source>
</evidence>
<gene>
    <name evidence="3" type="ORF">NQV15_06575</name>
</gene>
<reference evidence="3 4" key="1">
    <citation type="submission" date="2022-08" db="EMBL/GenBank/DDBJ databases">
        <title>novel species in genus Aeromicrobium.</title>
        <authorList>
            <person name="Ye L."/>
        </authorList>
    </citation>
    <scope>NUCLEOTIDE SEQUENCE [LARGE SCALE GENOMIC DNA]</scope>
    <source>
        <strain evidence="4">zg-Y1379</strain>
    </source>
</reference>
<proteinExistence type="predicted"/>
<dbReference type="SMART" id="SM00382">
    <property type="entry name" value="AAA"/>
    <property type="match status" value="1"/>
</dbReference>
<dbReference type="EMBL" id="CP102173">
    <property type="protein sequence ID" value="UUP14970.1"/>
    <property type="molecule type" value="Genomic_DNA"/>
</dbReference>
<accession>A0ABY5MA12</accession>
<name>A0ABY5MA12_9ACTN</name>
<dbReference type="Pfam" id="PF08461">
    <property type="entry name" value="WHD_RNase_R"/>
    <property type="match status" value="1"/>
</dbReference>
<dbReference type="Gene3D" id="3.40.50.300">
    <property type="entry name" value="P-loop containing nucleotide triphosphate hydrolases"/>
    <property type="match status" value="1"/>
</dbReference>
<feature type="compositionally biased region" description="Low complexity" evidence="1">
    <location>
        <begin position="17"/>
        <end position="28"/>
    </location>
</feature>
<dbReference type="InterPro" id="IPR027417">
    <property type="entry name" value="P-loop_NTPase"/>
</dbReference>
<dbReference type="InterPro" id="IPR013668">
    <property type="entry name" value="RNase_R_HTH_12"/>
</dbReference>
<dbReference type="Proteomes" id="UP001316184">
    <property type="component" value="Chromosome"/>
</dbReference>